<evidence type="ECO:0000313" key="9">
    <source>
        <dbReference type="EMBL" id="GAA3966657.1"/>
    </source>
</evidence>
<feature type="domain" description="S-adenosylmethionine-dependent methyltransferase" evidence="7">
    <location>
        <begin position="143"/>
        <end position="274"/>
    </location>
</feature>
<dbReference type="CDD" id="cd11572">
    <property type="entry name" value="RlmI_M_like"/>
    <property type="match status" value="1"/>
</dbReference>
<dbReference type="CDD" id="cd02440">
    <property type="entry name" value="AdoMet_MTases"/>
    <property type="match status" value="1"/>
</dbReference>
<evidence type="ECO:0000313" key="10">
    <source>
        <dbReference type="Proteomes" id="UP001501337"/>
    </source>
</evidence>
<evidence type="ECO:0000259" key="8">
    <source>
        <dbReference type="Pfam" id="PF17785"/>
    </source>
</evidence>
<comment type="caution">
    <text evidence="9">The sequence shown here is derived from an EMBL/GenBank/DDBJ whole genome shotgun (WGS) entry which is preliminary data.</text>
</comment>
<dbReference type="Gene3D" id="3.40.50.150">
    <property type="entry name" value="Vaccinia Virus protein VP39"/>
    <property type="match status" value="1"/>
</dbReference>
<proteinExistence type="predicted"/>
<evidence type="ECO:0000256" key="5">
    <source>
        <dbReference type="ARBA" id="ARBA00022679"/>
    </source>
</evidence>
<sequence>MAKTPLKLIESGEQAVVINAQDKFVCTAMINPHTLIAGRVISRREGNFLSEKLLKKRLLLARSLRDRLYDKPFYRMVYGDSDAFPGLVIDRFDDSYIVQISTSGMEQFKGVIVDCLHNSLGAERVIIKNDGKMREVEGLDSGVELSGPSIERLRVVENGTTMHCDPLGGQKTGWFYDHRENRQWARKLAKGKRVLDLYSYVGGWGVQMLDAGASEVTFVDASESAIEMARENAESVGGADVPARFMQGDARAVLHQLLEANEKFDMVIVDPPALIPRRKDVPPGERAYQKINELALRLVDASSADGGVLVSASCSMHLPAERLQLLCNQAARKNDRLLRQLFAGTQGADHPVLPSVPETRYLDCFGFQVLQPY</sequence>
<dbReference type="Gene3D" id="2.30.130.10">
    <property type="entry name" value="PUA domain"/>
    <property type="match status" value="1"/>
</dbReference>
<dbReference type="PANTHER" id="PTHR42873">
    <property type="entry name" value="RIBOSOMAL RNA LARGE SUBUNIT METHYLTRANSFERASE"/>
    <property type="match status" value="1"/>
</dbReference>
<gene>
    <name evidence="9" type="ORF">GCM10022278_25640</name>
</gene>
<evidence type="ECO:0000256" key="1">
    <source>
        <dbReference type="ARBA" id="ARBA00004496"/>
    </source>
</evidence>
<dbReference type="GO" id="GO:0032259">
    <property type="term" value="P:methylation"/>
    <property type="evidence" value="ECO:0007669"/>
    <property type="project" value="UniProtKB-KW"/>
</dbReference>
<keyword evidence="2" id="KW-0963">Cytoplasm</keyword>
<keyword evidence="6" id="KW-0949">S-adenosyl-L-methionine</keyword>
<dbReference type="Pfam" id="PF10672">
    <property type="entry name" value="Methyltrans_SAM"/>
    <property type="match status" value="1"/>
</dbReference>
<organism evidence="9 10">
    <name type="scientific">Allohahella marinimesophila</name>
    <dbReference type="NCBI Taxonomy" id="1054972"/>
    <lineage>
        <taxon>Bacteria</taxon>
        <taxon>Pseudomonadati</taxon>
        <taxon>Pseudomonadota</taxon>
        <taxon>Gammaproteobacteria</taxon>
        <taxon>Oceanospirillales</taxon>
        <taxon>Hahellaceae</taxon>
        <taxon>Allohahella</taxon>
    </lineage>
</organism>
<protein>
    <submittedName>
        <fullName evidence="9">Class I SAM-dependent rRNA methyltransferase</fullName>
    </submittedName>
</protein>
<keyword evidence="5" id="KW-0808">Transferase</keyword>
<evidence type="ECO:0000256" key="2">
    <source>
        <dbReference type="ARBA" id="ARBA00022490"/>
    </source>
</evidence>
<dbReference type="Proteomes" id="UP001501337">
    <property type="component" value="Unassembled WGS sequence"/>
</dbReference>
<comment type="subcellular location">
    <subcellularLocation>
        <location evidence="1">Cytoplasm</location>
    </subcellularLocation>
</comment>
<dbReference type="EMBL" id="BAABBO010000011">
    <property type="protein sequence ID" value="GAA3966657.1"/>
    <property type="molecule type" value="Genomic_DNA"/>
</dbReference>
<dbReference type="InterPro" id="IPR019614">
    <property type="entry name" value="SAM-dep_methyl-trfase"/>
</dbReference>
<evidence type="ECO:0000256" key="4">
    <source>
        <dbReference type="ARBA" id="ARBA00022603"/>
    </source>
</evidence>
<evidence type="ECO:0000256" key="3">
    <source>
        <dbReference type="ARBA" id="ARBA00022552"/>
    </source>
</evidence>
<dbReference type="PANTHER" id="PTHR42873:SF1">
    <property type="entry name" value="S-ADENOSYLMETHIONINE-DEPENDENT METHYLTRANSFERASE DOMAIN-CONTAINING PROTEIN"/>
    <property type="match status" value="1"/>
</dbReference>
<dbReference type="InterPro" id="IPR029063">
    <property type="entry name" value="SAM-dependent_MTases_sf"/>
</dbReference>
<accession>A0ABP7PLM1</accession>
<evidence type="ECO:0000259" key="7">
    <source>
        <dbReference type="Pfam" id="PF10672"/>
    </source>
</evidence>
<reference evidence="10" key="1">
    <citation type="journal article" date="2019" name="Int. J. Syst. Evol. Microbiol.">
        <title>The Global Catalogue of Microorganisms (GCM) 10K type strain sequencing project: providing services to taxonomists for standard genome sequencing and annotation.</title>
        <authorList>
            <consortium name="The Broad Institute Genomics Platform"/>
            <consortium name="The Broad Institute Genome Sequencing Center for Infectious Disease"/>
            <person name="Wu L."/>
            <person name="Ma J."/>
        </authorList>
    </citation>
    <scope>NUCLEOTIDE SEQUENCE [LARGE SCALE GENOMIC DNA]</scope>
    <source>
        <strain evidence="10">JCM 17555</strain>
    </source>
</reference>
<dbReference type="InterPro" id="IPR041532">
    <property type="entry name" value="RlmI-like_PUA"/>
</dbReference>
<keyword evidence="4 9" id="KW-0489">Methyltransferase</keyword>
<keyword evidence="3" id="KW-0698">rRNA processing</keyword>
<dbReference type="Pfam" id="PF17785">
    <property type="entry name" value="PUA_3"/>
    <property type="match status" value="1"/>
</dbReference>
<keyword evidence="10" id="KW-1185">Reference proteome</keyword>
<dbReference type="InterPro" id="IPR036974">
    <property type="entry name" value="PUA_sf"/>
</dbReference>
<dbReference type="Gene3D" id="3.30.750.80">
    <property type="entry name" value="RNA methyltransferase domain (HRMD) like"/>
    <property type="match status" value="1"/>
</dbReference>
<name>A0ABP7PLM1_9GAMM</name>
<evidence type="ECO:0000256" key="6">
    <source>
        <dbReference type="ARBA" id="ARBA00022691"/>
    </source>
</evidence>
<dbReference type="SUPFAM" id="SSF53335">
    <property type="entry name" value="S-adenosyl-L-methionine-dependent methyltransferases"/>
    <property type="match status" value="1"/>
</dbReference>
<feature type="domain" description="RlmI-like PUA" evidence="8">
    <location>
        <begin position="7"/>
        <end position="43"/>
    </location>
</feature>
<dbReference type="GO" id="GO:0008168">
    <property type="term" value="F:methyltransferase activity"/>
    <property type="evidence" value="ECO:0007669"/>
    <property type="project" value="UniProtKB-KW"/>
</dbReference>